<keyword evidence="1" id="KW-0175">Coiled coil</keyword>
<gene>
    <name evidence="3" type="ORF">S06H3_12523</name>
</gene>
<accession>X1M124</accession>
<evidence type="ECO:0000313" key="3">
    <source>
        <dbReference type="EMBL" id="GAI08380.1"/>
    </source>
</evidence>
<sequence>MVKKKKEETIPREEPQEKKKKRKGSLWQDAQKSLEEAAKYIKIGYEQVSSKTEELLKPEKLAQTKEKIKTGYTTIIGRTEEARKYLKTGFETVSKRTEELSTLGRFKVDTFSLNREIAKTIGDLGGMVYQLIHEENATDIVANPKVKELVKRITGLEKKLTTLQAKEKEFKARKKA</sequence>
<feature type="compositionally biased region" description="Basic and acidic residues" evidence="2">
    <location>
        <begin position="1"/>
        <end position="17"/>
    </location>
</feature>
<name>X1M124_9ZZZZ</name>
<feature type="region of interest" description="Disordered" evidence="2">
    <location>
        <begin position="1"/>
        <end position="28"/>
    </location>
</feature>
<protein>
    <submittedName>
        <fullName evidence="3">Uncharacterized protein</fullName>
    </submittedName>
</protein>
<reference evidence="3" key="1">
    <citation type="journal article" date="2014" name="Front. Microbiol.">
        <title>High frequency of phylogenetically diverse reductive dehalogenase-homologous genes in deep subseafloor sedimentary metagenomes.</title>
        <authorList>
            <person name="Kawai M."/>
            <person name="Futagami T."/>
            <person name="Toyoda A."/>
            <person name="Takaki Y."/>
            <person name="Nishi S."/>
            <person name="Hori S."/>
            <person name="Arai W."/>
            <person name="Tsubouchi T."/>
            <person name="Morono Y."/>
            <person name="Uchiyama I."/>
            <person name="Ito T."/>
            <person name="Fujiyama A."/>
            <person name="Inagaki F."/>
            <person name="Takami H."/>
        </authorList>
    </citation>
    <scope>NUCLEOTIDE SEQUENCE</scope>
    <source>
        <strain evidence="3">Expedition CK06-06</strain>
    </source>
</reference>
<organism evidence="3">
    <name type="scientific">marine sediment metagenome</name>
    <dbReference type="NCBI Taxonomy" id="412755"/>
    <lineage>
        <taxon>unclassified sequences</taxon>
        <taxon>metagenomes</taxon>
        <taxon>ecological metagenomes</taxon>
    </lineage>
</organism>
<dbReference type="EMBL" id="BARV01006125">
    <property type="protein sequence ID" value="GAI08380.1"/>
    <property type="molecule type" value="Genomic_DNA"/>
</dbReference>
<evidence type="ECO:0000256" key="1">
    <source>
        <dbReference type="SAM" id="Coils"/>
    </source>
</evidence>
<feature type="coiled-coil region" evidence="1">
    <location>
        <begin position="146"/>
        <end position="173"/>
    </location>
</feature>
<evidence type="ECO:0000256" key="2">
    <source>
        <dbReference type="SAM" id="MobiDB-lite"/>
    </source>
</evidence>
<dbReference type="AlphaFoldDB" id="X1M124"/>
<comment type="caution">
    <text evidence="3">The sequence shown here is derived from an EMBL/GenBank/DDBJ whole genome shotgun (WGS) entry which is preliminary data.</text>
</comment>
<proteinExistence type="predicted"/>